<name>A0A5C6FGG9_9BACT</name>
<feature type="transmembrane region" description="Helical" evidence="2">
    <location>
        <begin position="363"/>
        <end position="384"/>
    </location>
</feature>
<feature type="transmembrane region" description="Helical" evidence="2">
    <location>
        <begin position="469"/>
        <end position="494"/>
    </location>
</feature>
<keyword evidence="4" id="KW-1185">Reference proteome</keyword>
<reference evidence="3 4" key="1">
    <citation type="submission" date="2019-02" db="EMBL/GenBank/DDBJ databases">
        <title>Deep-cultivation of Planctomycetes and their phenomic and genomic characterization uncovers novel biology.</title>
        <authorList>
            <person name="Wiegand S."/>
            <person name="Jogler M."/>
            <person name="Boedeker C."/>
            <person name="Pinto D."/>
            <person name="Vollmers J."/>
            <person name="Rivas-Marin E."/>
            <person name="Kohn T."/>
            <person name="Peeters S.H."/>
            <person name="Heuer A."/>
            <person name="Rast P."/>
            <person name="Oberbeckmann S."/>
            <person name="Bunk B."/>
            <person name="Jeske O."/>
            <person name="Meyerdierks A."/>
            <person name="Storesund J.E."/>
            <person name="Kallscheuer N."/>
            <person name="Luecker S."/>
            <person name="Lage O.M."/>
            <person name="Pohl T."/>
            <person name="Merkel B.J."/>
            <person name="Hornburger P."/>
            <person name="Mueller R.-W."/>
            <person name="Bruemmer F."/>
            <person name="Labrenz M."/>
            <person name="Spormann A.M."/>
            <person name="Op Den Camp H."/>
            <person name="Overmann J."/>
            <person name="Amann R."/>
            <person name="Jetten M.S.M."/>
            <person name="Mascher T."/>
            <person name="Medema M.H."/>
            <person name="Devos D.P."/>
            <person name="Kaster A.-K."/>
            <person name="Ovreas L."/>
            <person name="Rohde M."/>
            <person name="Galperin M.Y."/>
            <person name="Jogler C."/>
        </authorList>
    </citation>
    <scope>NUCLEOTIDE SEQUENCE [LARGE SCALE GENOMIC DNA]</scope>
    <source>
        <strain evidence="3 4">Poly51</strain>
    </source>
</reference>
<evidence type="ECO:0000313" key="3">
    <source>
        <dbReference type="EMBL" id="TWU60538.1"/>
    </source>
</evidence>
<evidence type="ECO:0000256" key="2">
    <source>
        <dbReference type="SAM" id="Phobius"/>
    </source>
</evidence>
<keyword evidence="2" id="KW-0812">Transmembrane</keyword>
<sequence>MPLALQCPRCHGSVSVADDAAGQRVTCPHCEKPFLAPGVAASTKDDDDWLKLDDDAMPAAVPVVAAAAKSSSPEKSPPEKKPPQKSPQANTLGSLPFDDVDFDNVDVGDLKMPDQFKVRDAKPVTKPKGVSDDDALLAEFTSDLDEFTAKAETVPAAKAPAAPVKPAAPVAKPVAPTHASEFRVICSICSSVSYAKAAQSGKTITCPDCHSPILVPPPPKIRPKVEMNLDEAASFQFEQSPINDRRPDPYAKSAADLLEEASREEVVSGPHKYEDEPDLKEWFVSVFGVFTDPGVVMHWIAISILAAVPAFFILSTDISILRLAMIGGGTILGGIVVSCGFAILQSVANQEERVSEWPVFDPFGWLGTLFVALAAAGVAVVPVWMACSFVFGQSLISVAITMFSVYALFPFVLLSMLDMESPFVPFSAEVARSVTKCQESWGGFYFSSGLLFVCLFLLLATLSTMEPPIASAIAIFAVIFIAFTYFAMIGRLAYSIGQSVNAPPMENDIDRTRQLPD</sequence>
<dbReference type="AlphaFoldDB" id="A0A5C6FGG9"/>
<keyword evidence="2" id="KW-0472">Membrane</keyword>
<dbReference type="RefSeq" id="WP_146454419.1">
    <property type="nucleotide sequence ID" value="NZ_SJPW01000001.1"/>
</dbReference>
<dbReference type="Gene3D" id="2.20.28.160">
    <property type="match status" value="1"/>
</dbReference>
<feature type="transmembrane region" description="Helical" evidence="2">
    <location>
        <begin position="443"/>
        <end position="462"/>
    </location>
</feature>
<keyword evidence="2" id="KW-1133">Transmembrane helix</keyword>
<feature type="region of interest" description="Disordered" evidence="1">
    <location>
        <begin position="64"/>
        <end position="97"/>
    </location>
</feature>
<comment type="caution">
    <text evidence="3">The sequence shown here is derived from an EMBL/GenBank/DDBJ whole genome shotgun (WGS) entry which is preliminary data.</text>
</comment>
<dbReference type="Proteomes" id="UP000318288">
    <property type="component" value="Unassembled WGS sequence"/>
</dbReference>
<evidence type="ECO:0000256" key="1">
    <source>
        <dbReference type="SAM" id="MobiDB-lite"/>
    </source>
</evidence>
<proteinExistence type="predicted"/>
<feature type="transmembrane region" description="Helical" evidence="2">
    <location>
        <begin position="396"/>
        <end position="417"/>
    </location>
</feature>
<dbReference type="EMBL" id="SJPW01000001">
    <property type="protein sequence ID" value="TWU60538.1"/>
    <property type="molecule type" value="Genomic_DNA"/>
</dbReference>
<dbReference type="OrthoDB" id="239030at2"/>
<organism evidence="3 4">
    <name type="scientific">Rubripirellula tenax</name>
    <dbReference type="NCBI Taxonomy" id="2528015"/>
    <lineage>
        <taxon>Bacteria</taxon>
        <taxon>Pseudomonadati</taxon>
        <taxon>Planctomycetota</taxon>
        <taxon>Planctomycetia</taxon>
        <taxon>Pirellulales</taxon>
        <taxon>Pirellulaceae</taxon>
        <taxon>Rubripirellula</taxon>
    </lineage>
</organism>
<feature type="transmembrane region" description="Helical" evidence="2">
    <location>
        <begin position="296"/>
        <end position="314"/>
    </location>
</feature>
<feature type="transmembrane region" description="Helical" evidence="2">
    <location>
        <begin position="321"/>
        <end position="343"/>
    </location>
</feature>
<evidence type="ECO:0000313" key="4">
    <source>
        <dbReference type="Proteomes" id="UP000318288"/>
    </source>
</evidence>
<gene>
    <name evidence="3" type="ORF">Poly51_08140</name>
</gene>
<protein>
    <submittedName>
        <fullName evidence="3">Uncharacterized protein</fullName>
    </submittedName>
</protein>
<accession>A0A5C6FGG9</accession>
<feature type="compositionally biased region" description="Low complexity" evidence="1">
    <location>
        <begin position="64"/>
        <end position="74"/>
    </location>
</feature>